<organism evidence="1 2">
    <name type="scientific">Arthrobacter phage SilentRX</name>
    <dbReference type="NCBI Taxonomy" id="2836091"/>
    <lineage>
        <taxon>Viruses</taxon>
        <taxon>Duplodnaviria</taxon>
        <taxon>Heunggongvirae</taxon>
        <taxon>Uroviricota</taxon>
        <taxon>Caudoviricetes</taxon>
        <taxon>Silentrexvirus</taxon>
        <taxon>Silentrexvirus silentrx</taxon>
    </lineage>
</organism>
<dbReference type="Proteomes" id="UP000693725">
    <property type="component" value="Segment"/>
</dbReference>
<gene>
    <name evidence="1" type="primary">74</name>
    <name evidence="1" type="ORF">SEA_SILENTRX_74</name>
</gene>
<dbReference type="EMBL" id="MW862992">
    <property type="protein sequence ID" value="QWY82814.1"/>
    <property type="molecule type" value="Genomic_DNA"/>
</dbReference>
<dbReference type="RefSeq" id="YP_010656455.1">
    <property type="nucleotide sequence ID" value="NC_070838.1"/>
</dbReference>
<protein>
    <submittedName>
        <fullName evidence="1">Uncharacterized protein</fullName>
    </submittedName>
</protein>
<evidence type="ECO:0000313" key="1">
    <source>
        <dbReference type="EMBL" id="QWY82814.1"/>
    </source>
</evidence>
<keyword evidence="2" id="KW-1185">Reference proteome</keyword>
<sequence length="77" mass="8485">MSDKPHEWGGEHFCGPDAKELYYTEPNRVTNVGFPVELDSNPVPPTFCSACLLWFDDPAHLTGSEHRPPESKGTANG</sequence>
<proteinExistence type="predicted"/>
<name>A0A8F3EBL2_9CAUD</name>
<accession>A0A8F3EBL2</accession>
<evidence type="ECO:0000313" key="2">
    <source>
        <dbReference type="Proteomes" id="UP000693725"/>
    </source>
</evidence>
<reference evidence="1" key="1">
    <citation type="submission" date="2021-04" db="EMBL/GenBank/DDBJ databases">
        <authorList>
            <person name="Edwards E.G."/>
            <person name="Siddiqui F.A."/>
            <person name="Anastasi R.E."/>
            <person name="Conroy D.J."/>
            <person name="Gerton T.J."/>
            <person name="Laizure I.E."/>
            <person name="Reynolds J.D."/>
            <person name="Ulker M."/>
            <person name="Ouellette S.K."/>
            <person name="Duggan K.O."/>
            <person name="Johnson K.C."/>
            <person name="MacLea K.S."/>
            <person name="Garlena R.A."/>
            <person name="Russell D.A."/>
            <person name="Jacobs-Sera D."/>
            <person name="Hatfull G.F."/>
        </authorList>
    </citation>
    <scope>NUCLEOTIDE SEQUENCE</scope>
</reference>
<dbReference type="GeneID" id="77932332"/>
<dbReference type="KEGG" id="vg:77932332"/>